<proteinExistence type="predicted"/>
<feature type="region of interest" description="Disordered" evidence="1">
    <location>
        <begin position="39"/>
        <end position="149"/>
    </location>
</feature>
<dbReference type="Proteomes" id="UP000002059">
    <property type="component" value="Partially assembled WGS sequence"/>
</dbReference>
<dbReference type="eggNOG" id="ENOG502SK65">
    <property type="taxonomic scope" value="Eukaryota"/>
</dbReference>
<feature type="compositionally biased region" description="Basic and acidic residues" evidence="1">
    <location>
        <begin position="124"/>
        <end position="133"/>
    </location>
</feature>
<dbReference type="PANTHER" id="PTHR42470:SF2">
    <property type="match status" value="1"/>
</dbReference>
<organism evidence="3 4">
    <name type="scientific">Paracoccidioides lutzii (strain ATCC MYA-826 / Pb01)</name>
    <name type="common">Paracoccidioides brasiliensis</name>
    <dbReference type="NCBI Taxonomy" id="502779"/>
    <lineage>
        <taxon>Eukaryota</taxon>
        <taxon>Fungi</taxon>
        <taxon>Dikarya</taxon>
        <taxon>Ascomycota</taxon>
        <taxon>Pezizomycotina</taxon>
        <taxon>Eurotiomycetes</taxon>
        <taxon>Eurotiomycetidae</taxon>
        <taxon>Onygenales</taxon>
        <taxon>Ajellomycetaceae</taxon>
        <taxon>Paracoccidioides</taxon>
    </lineage>
</organism>
<accession>C1H0C3</accession>
<gene>
    <name evidence="3" type="ORF">PAAG_04217</name>
</gene>
<protein>
    <recommendedName>
        <fullName evidence="2">DUF7924 domain-containing protein</fullName>
    </recommendedName>
</protein>
<feature type="region of interest" description="Disordered" evidence="1">
    <location>
        <begin position="562"/>
        <end position="585"/>
    </location>
</feature>
<dbReference type="Pfam" id="PF25545">
    <property type="entry name" value="DUF7924"/>
    <property type="match status" value="1"/>
</dbReference>
<feature type="domain" description="DUF7924" evidence="2">
    <location>
        <begin position="296"/>
        <end position="521"/>
    </location>
</feature>
<feature type="region of interest" description="Disordered" evidence="1">
    <location>
        <begin position="1"/>
        <end position="21"/>
    </location>
</feature>
<feature type="compositionally biased region" description="Polar residues" evidence="1">
    <location>
        <begin position="221"/>
        <end position="234"/>
    </location>
</feature>
<feature type="compositionally biased region" description="Basic and acidic residues" evidence="1">
    <location>
        <begin position="1"/>
        <end position="12"/>
    </location>
</feature>
<dbReference type="RefSeq" id="XP_015699438.1">
    <property type="nucleotide sequence ID" value="XM_015845212.1"/>
</dbReference>
<name>C1H0C3_PARBA</name>
<dbReference type="PANTHER" id="PTHR42470">
    <property type="entry name" value="VAST DOMAIN-CONTAINING PROTEIN"/>
    <property type="match status" value="1"/>
</dbReference>
<dbReference type="InterPro" id="IPR057684">
    <property type="entry name" value="DUF7924"/>
</dbReference>
<dbReference type="GeneID" id="9097027"/>
<feature type="compositionally biased region" description="Polar residues" evidence="1">
    <location>
        <begin position="562"/>
        <end position="577"/>
    </location>
</feature>
<evidence type="ECO:0000259" key="2">
    <source>
        <dbReference type="Pfam" id="PF25545"/>
    </source>
</evidence>
<reference evidence="3 4" key="1">
    <citation type="journal article" date="2011" name="PLoS Genet.">
        <title>Comparative genomic analysis of human fungal pathogens causing paracoccidioidomycosis.</title>
        <authorList>
            <person name="Desjardins C.A."/>
            <person name="Champion M.D."/>
            <person name="Holder J.W."/>
            <person name="Muszewska A."/>
            <person name="Goldberg J."/>
            <person name="Bailao A.M."/>
            <person name="Brigido M.M."/>
            <person name="Ferreira M.E."/>
            <person name="Garcia A.M."/>
            <person name="Grynberg M."/>
            <person name="Gujja S."/>
            <person name="Heiman D.I."/>
            <person name="Henn M.R."/>
            <person name="Kodira C.D."/>
            <person name="Leon-Narvaez H."/>
            <person name="Longo L.V."/>
            <person name="Ma L.J."/>
            <person name="Malavazi I."/>
            <person name="Matsuo A.L."/>
            <person name="Morais F.V."/>
            <person name="Pereira M."/>
            <person name="Rodriguez-Brito S."/>
            <person name="Sakthikumar S."/>
            <person name="Salem-Izacc S.M."/>
            <person name="Sykes S.M."/>
            <person name="Teixeira M.M."/>
            <person name="Vallejo M.C."/>
            <person name="Walter M.E."/>
            <person name="Yandava C."/>
            <person name="Young S."/>
            <person name="Zeng Q."/>
            <person name="Zucker J."/>
            <person name="Felipe M.S."/>
            <person name="Goldman G.H."/>
            <person name="Haas B.J."/>
            <person name="McEwen J.G."/>
            <person name="Nino-Vega G."/>
            <person name="Puccia R."/>
            <person name="San-Blas G."/>
            <person name="Soares C.M."/>
            <person name="Birren B.W."/>
            <person name="Cuomo C.A."/>
        </authorList>
    </citation>
    <scope>NUCLEOTIDE SEQUENCE [LARGE SCALE GENOMIC DNA]</scope>
    <source>
        <strain evidence="4">ATCC MYA-826 / Pb01</strain>
    </source>
</reference>
<dbReference type="AlphaFoldDB" id="C1H0C3"/>
<dbReference type="EMBL" id="KN294001">
    <property type="protein sequence ID" value="EEH33164.2"/>
    <property type="molecule type" value="Genomic_DNA"/>
</dbReference>
<dbReference type="OrthoDB" id="5400850at2759"/>
<dbReference type="HOGENOM" id="CLU_025457_2_0_1"/>
<sequence>MAPRQKRSDARNTRYLARPNIRKSSQQLLVLKVQGQGSHPCFDLPPITDRSLVGKRPQRVKKERPQDPTRKSARLQRRYRTEDRTVLYHTGNAKQNHPNSPSTSNTPRKEFPENPTACLLAGDRVQKRPREAQESSSIPAQKRRRTFLASDADDPTLWETSNQVKEQRDITNWKKVDLIRCWCKNDRWPEEYFEAQPGQIENMSHLLAKKKSTASLRRKNSNSSLATGSNTPSDQESRDGKSAKYRSAAYETVLATRGSFMAESELEVTEKSKQICKTLLDEKQMTPEGTIFQNDRFRKACQKLQSKNESRIIQDISRLIVPAAETLATCGAKTLECLVESVNEQWGSSIVFCGPRPQPDYAVGFSRSAFTEDQLKKFEPFLGYNLDTYSSFFLATFYMYFPFLTSEVKGTAALDIADRQNAHSMTLAVRGVVELFKLVGHEEEVNREILAFSISHDNRTVRIYGHYAVIEGSKTSFYRHPIRTFDFTELDGREKWTAYTFTRNVYEKWAPDHLKRIHTALDGIPPGVNFDVSQSELGFSQSNTPCFLEDDGQLSQTSVVASAEATPNTSFTQQTQVLKRPRRQK</sequence>
<dbReference type="OMA" id="DMWMPDH"/>
<dbReference type="KEGG" id="pbl:PAAG_04217"/>
<dbReference type="VEuPathDB" id="FungiDB:PAAG_04217"/>
<keyword evidence="4" id="KW-1185">Reference proteome</keyword>
<evidence type="ECO:0000313" key="3">
    <source>
        <dbReference type="EMBL" id="EEH33164.2"/>
    </source>
</evidence>
<feature type="region of interest" description="Disordered" evidence="1">
    <location>
        <begin position="211"/>
        <end position="243"/>
    </location>
</feature>
<feature type="compositionally biased region" description="Basic residues" evidence="1">
    <location>
        <begin position="211"/>
        <end position="220"/>
    </location>
</feature>
<evidence type="ECO:0000313" key="4">
    <source>
        <dbReference type="Proteomes" id="UP000002059"/>
    </source>
</evidence>
<evidence type="ECO:0000256" key="1">
    <source>
        <dbReference type="SAM" id="MobiDB-lite"/>
    </source>
</evidence>
<feature type="compositionally biased region" description="Polar residues" evidence="1">
    <location>
        <begin position="92"/>
        <end position="106"/>
    </location>
</feature>